<sequence length="33" mass="3311">MAHCFAKIGSETVKDGRGNATVGSECANGGTKI</sequence>
<accession>A0AAW4AM55</accession>
<comment type="caution">
    <text evidence="1">The sequence shown here is derived from an EMBL/GenBank/DDBJ whole genome shotgun (WGS) entry which is preliminary data.</text>
</comment>
<name>A0AAW4AM55_VIBAN</name>
<dbReference type="EMBL" id="RDPI01000303">
    <property type="protein sequence ID" value="MBF4375746.1"/>
    <property type="molecule type" value="Genomic_DNA"/>
</dbReference>
<evidence type="ECO:0000313" key="4">
    <source>
        <dbReference type="Proteomes" id="UP000726136"/>
    </source>
</evidence>
<gene>
    <name evidence="1" type="ORF">EAY07_18465</name>
    <name evidence="2" type="ORF">EAY46_22390</name>
</gene>
<proteinExistence type="predicted"/>
<protein>
    <submittedName>
        <fullName evidence="1">Uncharacterized protein</fullName>
    </submittedName>
</protein>
<reference evidence="3 4" key="1">
    <citation type="journal article" date="2021" name="PeerJ">
        <title>Analysis of 44 Vibrio anguillarum genomes reveals high genetic diversity.</title>
        <authorList>
            <person name="Hansen M.J."/>
            <person name="Dalsgaard I."/>
        </authorList>
    </citation>
    <scope>NUCLEOTIDE SEQUENCE [LARGE SCALE GENOMIC DNA]</scope>
    <source>
        <strain evidence="2 4">040915-1/1B</strain>
        <strain evidence="1 3">17-16730-2A</strain>
    </source>
</reference>
<evidence type="ECO:0000313" key="3">
    <source>
        <dbReference type="Proteomes" id="UP000722957"/>
    </source>
</evidence>
<organism evidence="1 3">
    <name type="scientific">Vibrio anguillarum</name>
    <name type="common">Listonella anguillarum</name>
    <dbReference type="NCBI Taxonomy" id="55601"/>
    <lineage>
        <taxon>Bacteria</taxon>
        <taxon>Pseudomonadati</taxon>
        <taxon>Pseudomonadota</taxon>
        <taxon>Gammaproteobacteria</taxon>
        <taxon>Vibrionales</taxon>
        <taxon>Vibrionaceae</taxon>
        <taxon>Vibrio</taxon>
    </lineage>
</organism>
<dbReference type="Proteomes" id="UP000726136">
    <property type="component" value="Unassembled WGS sequence"/>
</dbReference>
<evidence type="ECO:0000313" key="1">
    <source>
        <dbReference type="EMBL" id="MBF4273967.1"/>
    </source>
</evidence>
<dbReference type="AlphaFoldDB" id="A0AAW4AM55"/>
<keyword evidence="4" id="KW-1185">Reference proteome</keyword>
<dbReference type="EMBL" id="RDOM01000079">
    <property type="protein sequence ID" value="MBF4273967.1"/>
    <property type="molecule type" value="Genomic_DNA"/>
</dbReference>
<evidence type="ECO:0000313" key="2">
    <source>
        <dbReference type="EMBL" id="MBF4375746.1"/>
    </source>
</evidence>
<dbReference type="Proteomes" id="UP000722957">
    <property type="component" value="Unassembled WGS sequence"/>
</dbReference>